<protein>
    <submittedName>
        <fullName evidence="1">Uncharacterized protein</fullName>
    </submittedName>
</protein>
<accession>A0A9Q3L3B3</accession>
<gene>
    <name evidence="1" type="ORF">O181_130169</name>
</gene>
<dbReference type="AlphaFoldDB" id="A0A9Q3L3B3"/>
<evidence type="ECO:0000313" key="2">
    <source>
        <dbReference type="Proteomes" id="UP000765509"/>
    </source>
</evidence>
<dbReference type="Proteomes" id="UP000765509">
    <property type="component" value="Unassembled WGS sequence"/>
</dbReference>
<reference evidence="1" key="1">
    <citation type="submission" date="2021-03" db="EMBL/GenBank/DDBJ databases">
        <title>Draft genome sequence of rust myrtle Austropuccinia psidii MF-1, a brazilian biotype.</title>
        <authorList>
            <person name="Quecine M.C."/>
            <person name="Pachon D.M.R."/>
            <person name="Bonatelli M.L."/>
            <person name="Correr F.H."/>
            <person name="Franceschini L.M."/>
            <person name="Leite T.F."/>
            <person name="Margarido G.R.A."/>
            <person name="Almeida C.A."/>
            <person name="Ferrarezi J.A."/>
            <person name="Labate C.A."/>
        </authorList>
    </citation>
    <scope>NUCLEOTIDE SEQUENCE</scope>
    <source>
        <strain evidence="1">MF-1</strain>
    </source>
</reference>
<proteinExistence type="predicted"/>
<dbReference type="EMBL" id="AVOT02138473">
    <property type="protein sequence ID" value="MBW0590454.1"/>
    <property type="molecule type" value="Genomic_DNA"/>
</dbReference>
<comment type="caution">
    <text evidence="1">The sequence shown here is derived from an EMBL/GenBank/DDBJ whole genome shotgun (WGS) entry which is preliminary data.</text>
</comment>
<name>A0A9Q3L3B3_9BASI</name>
<organism evidence="1 2">
    <name type="scientific">Austropuccinia psidii MF-1</name>
    <dbReference type="NCBI Taxonomy" id="1389203"/>
    <lineage>
        <taxon>Eukaryota</taxon>
        <taxon>Fungi</taxon>
        <taxon>Dikarya</taxon>
        <taxon>Basidiomycota</taxon>
        <taxon>Pucciniomycotina</taxon>
        <taxon>Pucciniomycetes</taxon>
        <taxon>Pucciniales</taxon>
        <taxon>Sphaerophragmiaceae</taxon>
        <taxon>Austropuccinia</taxon>
    </lineage>
</organism>
<sequence>MEYTLGGFGKQIIVPQSLEERGHMFYMFRLRAGKDHNIISINYNKDIIQKILERSRSIGKAKWHNQILITTIFGSKGSYMLIPFFDSQEIICTMQSYLGKDSGTVDYGKNLVHRRNRIPVLPGDSI</sequence>
<keyword evidence="2" id="KW-1185">Reference proteome</keyword>
<evidence type="ECO:0000313" key="1">
    <source>
        <dbReference type="EMBL" id="MBW0590454.1"/>
    </source>
</evidence>